<organism evidence="2 3">
    <name type="scientific">Pleuronectes platessa</name>
    <name type="common">European plaice</name>
    <dbReference type="NCBI Taxonomy" id="8262"/>
    <lineage>
        <taxon>Eukaryota</taxon>
        <taxon>Metazoa</taxon>
        <taxon>Chordata</taxon>
        <taxon>Craniata</taxon>
        <taxon>Vertebrata</taxon>
        <taxon>Euteleostomi</taxon>
        <taxon>Actinopterygii</taxon>
        <taxon>Neopterygii</taxon>
        <taxon>Teleostei</taxon>
        <taxon>Neoteleostei</taxon>
        <taxon>Acanthomorphata</taxon>
        <taxon>Carangaria</taxon>
        <taxon>Pleuronectiformes</taxon>
        <taxon>Pleuronectoidei</taxon>
        <taxon>Pleuronectidae</taxon>
        <taxon>Pleuronectes</taxon>
    </lineage>
</organism>
<dbReference type="Proteomes" id="UP001153269">
    <property type="component" value="Unassembled WGS sequence"/>
</dbReference>
<dbReference type="EMBL" id="CADEAL010001878">
    <property type="protein sequence ID" value="CAB1436290.1"/>
    <property type="molecule type" value="Genomic_DNA"/>
</dbReference>
<proteinExistence type="predicted"/>
<dbReference type="AlphaFoldDB" id="A0A9N7UTZ6"/>
<protein>
    <submittedName>
        <fullName evidence="2">Uncharacterized protein</fullName>
    </submittedName>
</protein>
<feature type="compositionally biased region" description="Basic and acidic residues" evidence="1">
    <location>
        <begin position="17"/>
        <end position="54"/>
    </location>
</feature>
<sequence length="72" mass="8497">MVKWDQELQGKQKRHRKEEEEIEGWRDGEGGMEGWRAEEMEGWRAEEMEGRGDGGMEGWRAALHTSQKKMFS</sequence>
<comment type="caution">
    <text evidence="2">The sequence shown here is derived from an EMBL/GenBank/DDBJ whole genome shotgun (WGS) entry which is preliminary data.</text>
</comment>
<accession>A0A9N7UTZ6</accession>
<name>A0A9N7UTZ6_PLEPL</name>
<evidence type="ECO:0000256" key="1">
    <source>
        <dbReference type="SAM" id="MobiDB-lite"/>
    </source>
</evidence>
<reference evidence="2" key="1">
    <citation type="submission" date="2020-03" db="EMBL/GenBank/DDBJ databases">
        <authorList>
            <person name="Weist P."/>
        </authorList>
    </citation>
    <scope>NUCLEOTIDE SEQUENCE</scope>
</reference>
<feature type="compositionally biased region" description="Basic and acidic residues" evidence="1">
    <location>
        <begin position="1"/>
        <end position="10"/>
    </location>
</feature>
<gene>
    <name evidence="2" type="ORF">PLEPLA_LOCUS24323</name>
</gene>
<evidence type="ECO:0000313" key="3">
    <source>
        <dbReference type="Proteomes" id="UP001153269"/>
    </source>
</evidence>
<keyword evidence="3" id="KW-1185">Reference proteome</keyword>
<evidence type="ECO:0000313" key="2">
    <source>
        <dbReference type="EMBL" id="CAB1436290.1"/>
    </source>
</evidence>
<feature type="region of interest" description="Disordered" evidence="1">
    <location>
        <begin position="1"/>
        <end position="72"/>
    </location>
</feature>